<dbReference type="SMART" id="SM00345">
    <property type="entry name" value="HTH_GNTR"/>
    <property type="match status" value="1"/>
</dbReference>
<dbReference type="PRINTS" id="PR00035">
    <property type="entry name" value="HTHGNTR"/>
</dbReference>
<dbReference type="InterPro" id="IPR000524">
    <property type="entry name" value="Tscrpt_reg_HTH_GntR"/>
</dbReference>
<evidence type="ECO:0000256" key="1">
    <source>
        <dbReference type="ARBA" id="ARBA00023015"/>
    </source>
</evidence>
<organism evidence="5 6">
    <name type="scientific">Paenibacillus silagei</name>
    <dbReference type="NCBI Taxonomy" id="1670801"/>
    <lineage>
        <taxon>Bacteria</taxon>
        <taxon>Bacillati</taxon>
        <taxon>Bacillota</taxon>
        <taxon>Bacilli</taxon>
        <taxon>Bacillales</taxon>
        <taxon>Paenibacillaceae</taxon>
        <taxon>Paenibacillus</taxon>
    </lineage>
</organism>
<dbReference type="CDD" id="cd07377">
    <property type="entry name" value="WHTH_GntR"/>
    <property type="match status" value="1"/>
</dbReference>
<dbReference type="PANTHER" id="PTHR44846">
    <property type="entry name" value="MANNOSYL-D-GLYCERATE TRANSPORT/METABOLISM SYSTEM REPRESSOR MNGR-RELATED"/>
    <property type="match status" value="1"/>
</dbReference>
<evidence type="ECO:0000259" key="4">
    <source>
        <dbReference type="PROSITE" id="PS50949"/>
    </source>
</evidence>
<dbReference type="InterPro" id="IPR036390">
    <property type="entry name" value="WH_DNA-bd_sf"/>
</dbReference>
<reference evidence="5 6" key="1">
    <citation type="submission" date="2021-03" db="EMBL/GenBank/DDBJ databases">
        <title>Genomic Encyclopedia of Type Strains, Phase IV (KMG-IV): sequencing the most valuable type-strain genomes for metagenomic binning, comparative biology and taxonomic classification.</title>
        <authorList>
            <person name="Goeker M."/>
        </authorList>
    </citation>
    <scope>NUCLEOTIDE SEQUENCE [LARGE SCALE GENOMIC DNA]</scope>
    <source>
        <strain evidence="5 6">DSM 101953</strain>
    </source>
</reference>
<dbReference type="Proteomes" id="UP000773462">
    <property type="component" value="Unassembled WGS sequence"/>
</dbReference>
<dbReference type="InterPro" id="IPR028978">
    <property type="entry name" value="Chorismate_lyase_/UTRA_dom_sf"/>
</dbReference>
<feature type="domain" description="HTH gntR-type" evidence="4">
    <location>
        <begin position="16"/>
        <end position="84"/>
    </location>
</feature>
<dbReference type="EMBL" id="JAGGLV010000016">
    <property type="protein sequence ID" value="MBP2114284.1"/>
    <property type="molecule type" value="Genomic_DNA"/>
</dbReference>
<name>A0ABS4NW65_9BACL</name>
<dbReference type="Pfam" id="PF07702">
    <property type="entry name" value="UTRA"/>
    <property type="match status" value="1"/>
</dbReference>
<dbReference type="GO" id="GO:0003677">
    <property type="term" value="F:DNA binding"/>
    <property type="evidence" value="ECO:0007669"/>
    <property type="project" value="UniProtKB-KW"/>
</dbReference>
<dbReference type="PROSITE" id="PS50949">
    <property type="entry name" value="HTH_GNTR"/>
    <property type="match status" value="1"/>
</dbReference>
<keyword evidence="6" id="KW-1185">Reference proteome</keyword>
<sequence>MLKGSERKVSLKRKQGPLYQQIQKILKDRILHGVYPLGSIIPSEPQLEKEFGVSKMTVRGAVQELAQEGYVQKKSGVGTIVMRNTAYQKLSKGKRFTELLVEAGHKLEKKLLSTSLVTNETGTEEYSRYGPYCQRIERLYILDGQPYIHLVHFLTAAALPGGGSAELGEDIQSLYDSLEENDIVLENFRDRFFVESAPPEVCLLLKLPPGTPVLKRLRNSYDGEGRLIEHSIGSYNTELHHYLVSYDT</sequence>
<proteinExistence type="predicted"/>
<keyword evidence="1" id="KW-0805">Transcription regulation</keyword>
<keyword evidence="3" id="KW-0804">Transcription</keyword>
<accession>A0ABS4NW65</accession>
<dbReference type="SMART" id="SM00866">
    <property type="entry name" value="UTRA"/>
    <property type="match status" value="1"/>
</dbReference>
<evidence type="ECO:0000256" key="3">
    <source>
        <dbReference type="ARBA" id="ARBA00023163"/>
    </source>
</evidence>
<dbReference type="InterPro" id="IPR036388">
    <property type="entry name" value="WH-like_DNA-bd_sf"/>
</dbReference>
<dbReference type="SUPFAM" id="SSF64288">
    <property type="entry name" value="Chorismate lyase-like"/>
    <property type="match status" value="1"/>
</dbReference>
<dbReference type="RefSeq" id="WP_209876752.1">
    <property type="nucleotide sequence ID" value="NZ_JAGGLV010000016.1"/>
</dbReference>
<evidence type="ECO:0000313" key="6">
    <source>
        <dbReference type="Proteomes" id="UP000773462"/>
    </source>
</evidence>
<evidence type="ECO:0000256" key="2">
    <source>
        <dbReference type="ARBA" id="ARBA00023125"/>
    </source>
</evidence>
<dbReference type="Gene3D" id="3.40.1410.10">
    <property type="entry name" value="Chorismate lyase-like"/>
    <property type="match status" value="1"/>
</dbReference>
<dbReference type="InterPro" id="IPR011663">
    <property type="entry name" value="UTRA"/>
</dbReference>
<evidence type="ECO:0000313" key="5">
    <source>
        <dbReference type="EMBL" id="MBP2114284.1"/>
    </source>
</evidence>
<protein>
    <submittedName>
        <fullName evidence="5">DNA-binding GntR family transcriptional regulator</fullName>
    </submittedName>
</protein>
<dbReference type="SUPFAM" id="SSF46785">
    <property type="entry name" value="Winged helix' DNA-binding domain"/>
    <property type="match status" value="1"/>
</dbReference>
<dbReference type="Pfam" id="PF00392">
    <property type="entry name" value="GntR"/>
    <property type="match status" value="1"/>
</dbReference>
<dbReference type="InterPro" id="IPR050679">
    <property type="entry name" value="Bact_HTH_transcr_reg"/>
</dbReference>
<gene>
    <name evidence="5" type="ORF">J2Z70_004450</name>
</gene>
<keyword evidence="2 5" id="KW-0238">DNA-binding</keyword>
<comment type="caution">
    <text evidence="5">The sequence shown here is derived from an EMBL/GenBank/DDBJ whole genome shotgun (WGS) entry which is preliminary data.</text>
</comment>
<dbReference type="Gene3D" id="1.10.10.10">
    <property type="entry name" value="Winged helix-like DNA-binding domain superfamily/Winged helix DNA-binding domain"/>
    <property type="match status" value="1"/>
</dbReference>
<dbReference type="PANTHER" id="PTHR44846:SF1">
    <property type="entry name" value="MANNOSYL-D-GLYCERATE TRANSPORT_METABOLISM SYSTEM REPRESSOR MNGR-RELATED"/>
    <property type="match status" value="1"/>
</dbReference>